<comment type="caution">
    <text evidence="1">Lacks conserved residue(s) required for the propagation of feature annotation.</text>
</comment>
<dbReference type="PANTHER" id="PTHR12300">
    <property type="entry name" value="HVA22-LIKE PROTEINS"/>
    <property type="match status" value="1"/>
</dbReference>
<reference evidence="3 4" key="1">
    <citation type="journal article" date="2020" name="Genome Biol. Evol.">
        <title>A new high-quality draft genome assembly of the Chinese cordyceps Ophiocordyceps sinensis.</title>
        <authorList>
            <person name="Shu R."/>
            <person name="Zhang J."/>
            <person name="Meng Q."/>
            <person name="Zhang H."/>
            <person name="Zhou G."/>
            <person name="Li M."/>
            <person name="Wu P."/>
            <person name="Zhao Y."/>
            <person name="Chen C."/>
            <person name="Qin Q."/>
        </authorList>
    </citation>
    <scope>NUCLEOTIDE SEQUENCE [LARGE SCALE GENOMIC DNA]</scope>
    <source>
        <strain evidence="3 4">IOZ07</strain>
    </source>
</reference>
<dbReference type="Proteomes" id="UP000557566">
    <property type="component" value="Unassembled WGS sequence"/>
</dbReference>
<accession>A0A8H4PK60</accession>
<name>A0A8H4PK60_9HYPO</name>
<evidence type="ECO:0000313" key="3">
    <source>
        <dbReference type="EMBL" id="KAF4504551.1"/>
    </source>
</evidence>
<dbReference type="AlphaFoldDB" id="A0A8H4PK60"/>
<sequence>MFDLFATLLSSITSFLFPIFASYKALKTSDPAQLTPWLMYWVVFNCCLLVESWVSFILVWVPLYGYFRFFFFLYLILPQTQGARVVYEERIHPFLEANEGTIDNLIAGTHHRLKAAGMTYLRQAIEYVKTNVLGFPPSEEPPAPAPASQQGYTQSLLARFSVPTARWAGAANTGNEFYNLLASAVSAAGAASGSDSGSRGTPDSGTLIPPNLRGSAEKMNFIAAQRERLSLVLSALDREAQVLQRDTGEVPHGSGASNRRPSSGLSKSRSEADFEQVEAGSGAEDEDEPDGSLRRRHASTGSGPWLSWAWASGAGTPKGTTREE</sequence>
<dbReference type="InterPro" id="IPR004345">
    <property type="entry name" value="TB2_DP1_HVA22"/>
</dbReference>
<evidence type="ECO:0000256" key="1">
    <source>
        <dbReference type="RuleBase" id="RU362006"/>
    </source>
</evidence>
<evidence type="ECO:0000313" key="4">
    <source>
        <dbReference type="Proteomes" id="UP000557566"/>
    </source>
</evidence>
<dbReference type="OrthoDB" id="434647at2759"/>
<organism evidence="3 4">
    <name type="scientific">Ophiocordyceps sinensis</name>
    <dbReference type="NCBI Taxonomy" id="72228"/>
    <lineage>
        <taxon>Eukaryota</taxon>
        <taxon>Fungi</taxon>
        <taxon>Dikarya</taxon>
        <taxon>Ascomycota</taxon>
        <taxon>Pezizomycotina</taxon>
        <taxon>Sordariomycetes</taxon>
        <taxon>Hypocreomycetidae</taxon>
        <taxon>Hypocreales</taxon>
        <taxon>Ophiocordycipitaceae</taxon>
        <taxon>Ophiocordyceps</taxon>
    </lineage>
</organism>
<comment type="similarity">
    <text evidence="1">Belongs to the DP1 family.</text>
</comment>
<keyword evidence="1" id="KW-0472">Membrane</keyword>
<comment type="caution">
    <text evidence="3">The sequence shown here is derived from an EMBL/GenBank/DDBJ whole genome shotgun (WGS) entry which is preliminary data.</text>
</comment>
<feature type="compositionally biased region" description="Polar residues" evidence="2">
    <location>
        <begin position="255"/>
        <end position="267"/>
    </location>
</feature>
<feature type="region of interest" description="Disordered" evidence="2">
    <location>
        <begin position="245"/>
        <end position="324"/>
    </location>
</feature>
<comment type="subcellular location">
    <subcellularLocation>
        <location evidence="1">Membrane</location>
        <topology evidence="1">Multi-pass membrane protein</topology>
    </subcellularLocation>
</comment>
<feature type="transmembrane region" description="Helical" evidence="1">
    <location>
        <begin position="37"/>
        <end position="61"/>
    </location>
</feature>
<gene>
    <name evidence="3" type="ORF">G6O67_007993</name>
</gene>
<keyword evidence="4" id="KW-1185">Reference proteome</keyword>
<proteinExistence type="inferred from homology"/>
<keyword evidence="1" id="KW-0812">Transmembrane</keyword>
<keyword evidence="1" id="KW-1133">Transmembrane helix</keyword>
<evidence type="ECO:0000256" key="2">
    <source>
        <dbReference type="SAM" id="MobiDB-lite"/>
    </source>
</evidence>
<dbReference type="PANTHER" id="PTHR12300:SF177">
    <property type="entry name" value="PROTEIN YOP1"/>
    <property type="match status" value="1"/>
</dbReference>
<dbReference type="Pfam" id="PF03134">
    <property type="entry name" value="TB2_DP1_HVA22"/>
    <property type="match status" value="1"/>
</dbReference>
<protein>
    <recommendedName>
        <fullName evidence="1">Protein YOP1</fullName>
    </recommendedName>
</protein>
<dbReference type="GO" id="GO:0016020">
    <property type="term" value="C:membrane"/>
    <property type="evidence" value="ECO:0007669"/>
    <property type="project" value="UniProtKB-SubCell"/>
</dbReference>
<feature type="region of interest" description="Disordered" evidence="2">
    <location>
        <begin position="190"/>
        <end position="212"/>
    </location>
</feature>
<dbReference type="EMBL" id="JAAVMX010000009">
    <property type="protein sequence ID" value="KAF4504551.1"/>
    <property type="molecule type" value="Genomic_DNA"/>
</dbReference>